<reference evidence="1 2" key="1">
    <citation type="journal article" date="2020" name="bioRxiv">
        <title>Whole genome comparisons of ergot fungi reveals the divergence and evolution of species within the genus Claviceps are the result of varying mechanisms driving genome evolution and host range expansion.</title>
        <authorList>
            <person name="Wyka S.A."/>
            <person name="Mondo S.J."/>
            <person name="Liu M."/>
            <person name="Dettman J."/>
            <person name="Nalam V."/>
            <person name="Broders K.D."/>
        </authorList>
    </citation>
    <scope>NUCLEOTIDE SEQUENCE [LARGE SCALE GENOMIC DNA]</scope>
    <source>
        <strain evidence="1 2">CCC 1485</strain>
    </source>
</reference>
<comment type="caution">
    <text evidence="1">The sequence shown here is derived from an EMBL/GenBank/DDBJ whole genome shotgun (WGS) entry which is preliminary data.</text>
</comment>
<organism evidence="1 2">
    <name type="scientific">Claviceps pazoutovae</name>
    <dbReference type="NCBI Taxonomy" id="1649127"/>
    <lineage>
        <taxon>Eukaryota</taxon>
        <taxon>Fungi</taxon>
        <taxon>Dikarya</taxon>
        <taxon>Ascomycota</taxon>
        <taxon>Pezizomycotina</taxon>
        <taxon>Sordariomycetes</taxon>
        <taxon>Hypocreomycetidae</taxon>
        <taxon>Hypocreales</taxon>
        <taxon>Clavicipitaceae</taxon>
        <taxon>Claviceps</taxon>
    </lineage>
</organism>
<keyword evidence="2" id="KW-1185">Reference proteome</keyword>
<evidence type="ECO:0000313" key="2">
    <source>
        <dbReference type="Proteomes" id="UP000706124"/>
    </source>
</evidence>
<sequence length="192" mass="21400">MEFKTNLAKSHNTNLLKQHQSSSKMFDISVKVRACVESGHAPTFNLKPGQAVVEGGGAEISIVSRAFVTKHKIPMYDLGSVRFKGLCMRTADGRQVKVTEFTVLEVNCQGIVRSIGAVVTPDEQPRTQAVLILGLPWLYDVDAKFYIAGSKVTIGMGCRRRGTRLRPFRVQRSHYPLGKGWCYAPQTPQFWT</sequence>
<dbReference type="EMBL" id="SRPO01000661">
    <property type="protein sequence ID" value="KAG5930942.1"/>
    <property type="molecule type" value="Genomic_DNA"/>
</dbReference>
<feature type="non-terminal residue" evidence="1">
    <location>
        <position position="192"/>
    </location>
</feature>
<proteinExistence type="predicted"/>
<dbReference type="OrthoDB" id="4775714at2759"/>
<dbReference type="Proteomes" id="UP000706124">
    <property type="component" value="Unassembled WGS sequence"/>
</dbReference>
<dbReference type="InterPro" id="IPR021109">
    <property type="entry name" value="Peptidase_aspartic_dom_sf"/>
</dbReference>
<dbReference type="AlphaFoldDB" id="A0A9P7M6N1"/>
<dbReference type="Gene3D" id="2.40.70.10">
    <property type="entry name" value="Acid Proteases"/>
    <property type="match status" value="1"/>
</dbReference>
<protein>
    <submittedName>
        <fullName evidence="1">Uncharacterized protein</fullName>
    </submittedName>
</protein>
<dbReference type="CDD" id="cd00303">
    <property type="entry name" value="retropepsin_like"/>
    <property type="match status" value="1"/>
</dbReference>
<accession>A0A9P7M6N1</accession>
<gene>
    <name evidence="1" type="ORF">E4U60_006655</name>
</gene>
<evidence type="ECO:0000313" key="1">
    <source>
        <dbReference type="EMBL" id="KAG5930942.1"/>
    </source>
</evidence>
<name>A0A9P7M6N1_9HYPO</name>